<dbReference type="GO" id="GO:0005737">
    <property type="term" value="C:cytoplasm"/>
    <property type="evidence" value="ECO:0007669"/>
    <property type="project" value="UniProtKB-SubCell"/>
</dbReference>
<dbReference type="EC" id="3.4.22.-" evidence="10"/>
<dbReference type="OrthoDB" id="2960936at2759"/>
<evidence type="ECO:0000256" key="1">
    <source>
        <dbReference type="ARBA" id="ARBA00010958"/>
    </source>
</evidence>
<accession>A0A4P9WA33</accession>
<protein>
    <recommendedName>
        <fullName evidence="10">Cysteine protease</fullName>
        <ecNumber evidence="10">3.4.22.-</ecNumber>
    </recommendedName>
</protein>
<dbReference type="GO" id="GO:0016485">
    <property type="term" value="P:protein processing"/>
    <property type="evidence" value="ECO:0007669"/>
    <property type="project" value="TreeGrafter"/>
</dbReference>
<keyword evidence="14" id="KW-1185">Reference proteome</keyword>
<comment type="function">
    <text evidence="10">Required for selective autophagic degradation of the nucleus (nucleophagy) as well as for mitophagy which contributes to regulate mitochondrial quantity and quality by eliminating the mitochondria to a basal level to fulfill cellular energy requirements and preventing excess ROS production.</text>
</comment>
<dbReference type="EMBL" id="KZ996312">
    <property type="protein sequence ID" value="RKO89062.1"/>
    <property type="molecule type" value="Genomic_DNA"/>
</dbReference>
<evidence type="ECO:0000256" key="11">
    <source>
        <dbReference type="SAM" id="MobiDB-lite"/>
    </source>
</evidence>
<dbReference type="InterPro" id="IPR005078">
    <property type="entry name" value="Peptidase_C54"/>
</dbReference>
<evidence type="ECO:0000256" key="3">
    <source>
        <dbReference type="ARBA" id="ARBA00022490"/>
    </source>
</evidence>
<evidence type="ECO:0000256" key="6">
    <source>
        <dbReference type="ARBA" id="ARBA00022807"/>
    </source>
</evidence>
<feature type="domain" description="Peptidase C54 catalytic" evidence="12">
    <location>
        <begin position="89"/>
        <end position="361"/>
    </location>
</feature>
<dbReference type="GO" id="GO:0000045">
    <property type="term" value="P:autophagosome assembly"/>
    <property type="evidence" value="ECO:0007669"/>
    <property type="project" value="TreeGrafter"/>
</dbReference>
<evidence type="ECO:0000256" key="9">
    <source>
        <dbReference type="ARBA" id="ARBA00029362"/>
    </source>
</evidence>
<evidence type="ECO:0000256" key="8">
    <source>
        <dbReference type="ARBA" id="ARBA00023006"/>
    </source>
</evidence>
<dbReference type="InterPro" id="IPR046792">
    <property type="entry name" value="Peptidase_C54_cat"/>
</dbReference>
<evidence type="ECO:0000256" key="5">
    <source>
        <dbReference type="ARBA" id="ARBA00022801"/>
    </source>
</evidence>
<dbReference type="GO" id="GO:0035973">
    <property type="term" value="P:aggrephagy"/>
    <property type="evidence" value="ECO:0007669"/>
    <property type="project" value="TreeGrafter"/>
</dbReference>
<feature type="region of interest" description="Disordered" evidence="11">
    <location>
        <begin position="16"/>
        <end position="65"/>
    </location>
</feature>
<dbReference type="Proteomes" id="UP000269721">
    <property type="component" value="Unassembled WGS sequence"/>
</dbReference>
<keyword evidence="3 10" id="KW-0963">Cytoplasm</keyword>
<keyword evidence="4 10" id="KW-0645">Protease</keyword>
<evidence type="ECO:0000256" key="2">
    <source>
        <dbReference type="ARBA" id="ARBA00022448"/>
    </source>
</evidence>
<keyword evidence="6" id="KW-0788">Thiol protease</keyword>
<evidence type="ECO:0000256" key="10">
    <source>
        <dbReference type="RuleBase" id="RU363115"/>
    </source>
</evidence>
<dbReference type="GO" id="GO:0034727">
    <property type="term" value="P:piecemeal microautophagy of the nucleus"/>
    <property type="evidence" value="ECO:0007669"/>
    <property type="project" value="TreeGrafter"/>
</dbReference>
<dbReference type="PANTHER" id="PTHR22624">
    <property type="entry name" value="CYSTEINE PROTEASE ATG4"/>
    <property type="match status" value="1"/>
</dbReference>
<keyword evidence="10" id="KW-0539">Nucleus</keyword>
<evidence type="ECO:0000313" key="14">
    <source>
        <dbReference type="Proteomes" id="UP000269721"/>
    </source>
</evidence>
<keyword evidence="8" id="KW-0072">Autophagy</keyword>
<keyword evidence="7" id="KW-0653">Protein transport</keyword>
<dbReference type="InterPro" id="IPR038765">
    <property type="entry name" value="Papain-like_cys_pep_sf"/>
</dbReference>
<gene>
    <name evidence="13" type="ORF">BDK51DRAFT_24259</name>
</gene>
<evidence type="ECO:0000256" key="7">
    <source>
        <dbReference type="ARBA" id="ARBA00022927"/>
    </source>
</evidence>
<feature type="compositionally biased region" description="Low complexity" evidence="11">
    <location>
        <begin position="44"/>
        <end position="65"/>
    </location>
</feature>
<dbReference type="GO" id="GO:0005634">
    <property type="term" value="C:nucleus"/>
    <property type="evidence" value="ECO:0007669"/>
    <property type="project" value="UniProtKB-SubCell"/>
</dbReference>
<comment type="catalytic activity">
    <reaction evidence="9">
        <text>[protein]-C-terminal L-amino acid-glycyl-phosphatidylethanolamide + H2O = [protein]-C-terminal L-amino acid-glycine + a 1,2-diacyl-sn-glycero-3-phosphoethanolamine</text>
        <dbReference type="Rhea" id="RHEA:67548"/>
        <dbReference type="Rhea" id="RHEA-COMP:17323"/>
        <dbReference type="Rhea" id="RHEA-COMP:17324"/>
        <dbReference type="ChEBI" id="CHEBI:15377"/>
        <dbReference type="ChEBI" id="CHEBI:64612"/>
        <dbReference type="ChEBI" id="CHEBI:172940"/>
        <dbReference type="ChEBI" id="CHEBI:172941"/>
    </reaction>
    <physiologicalReaction direction="left-to-right" evidence="9">
        <dbReference type="Rhea" id="RHEA:67549"/>
    </physiologicalReaction>
</comment>
<evidence type="ECO:0000259" key="12">
    <source>
        <dbReference type="Pfam" id="PF03416"/>
    </source>
</evidence>
<name>A0A4P9WA33_9FUNG</name>
<dbReference type="GO" id="GO:0019786">
    <property type="term" value="F:protein-phosphatidylethanolamide deconjugating activity"/>
    <property type="evidence" value="ECO:0007669"/>
    <property type="project" value="InterPro"/>
</dbReference>
<dbReference type="Pfam" id="PF03416">
    <property type="entry name" value="Peptidase_C54"/>
    <property type="match status" value="1"/>
</dbReference>
<dbReference type="GO" id="GO:0004197">
    <property type="term" value="F:cysteine-type endopeptidase activity"/>
    <property type="evidence" value="ECO:0007669"/>
    <property type="project" value="TreeGrafter"/>
</dbReference>
<sequence>MTESFSHIVNAASASFRAATAPSSPSSPPRVRVANPATEDSLLSRLAARTGTSSSSSSSSYTTAGPPAPTPYAKVTLFATPYPSLSAPDFAAHFASRIWLTYRHSYAPIRPSSYTSDVGWGCMLRSGQMLLANAFLLDALGKDWRLVPDKYTFPIYRRILLWFLDCNAAPYSIHRIALLGNHFDKKVGEWFGPSTISQVLKVLVQNHKEANLALHVASDGMLYKDDVKAACLDPDAAAGSPEAWKPVLILVPLRLGVESLNPVYHPGLKACFDIPHCVGIAGGRPNSSLFFMGVEGNNLIYLDPHFLRPAVEVKDPASYSLEDLASFHCDTVRTTAISNVDPSLVIGFYCKDRADFEEFCNVAQSISLGKTPLFSIEQKMPSFDEMDHEVDFLSEGDEF</sequence>
<organism evidence="13 14">
    <name type="scientific">Blyttiomyces helicus</name>
    <dbReference type="NCBI Taxonomy" id="388810"/>
    <lineage>
        <taxon>Eukaryota</taxon>
        <taxon>Fungi</taxon>
        <taxon>Fungi incertae sedis</taxon>
        <taxon>Chytridiomycota</taxon>
        <taxon>Chytridiomycota incertae sedis</taxon>
        <taxon>Chytridiomycetes</taxon>
        <taxon>Chytridiomycetes incertae sedis</taxon>
        <taxon>Blyttiomyces</taxon>
    </lineage>
</organism>
<proteinExistence type="inferred from homology"/>
<evidence type="ECO:0000313" key="13">
    <source>
        <dbReference type="EMBL" id="RKO89062.1"/>
    </source>
</evidence>
<dbReference type="SUPFAM" id="SSF54001">
    <property type="entry name" value="Cysteine proteinases"/>
    <property type="match status" value="1"/>
</dbReference>
<dbReference type="AlphaFoldDB" id="A0A4P9WA33"/>
<comment type="subcellular location">
    <subcellularLocation>
        <location evidence="10">Nucleus</location>
    </subcellularLocation>
    <subcellularLocation>
        <location evidence="10">Cytoplasm</location>
    </subcellularLocation>
</comment>
<dbReference type="PANTHER" id="PTHR22624:SF49">
    <property type="entry name" value="CYSTEINE PROTEASE"/>
    <property type="match status" value="1"/>
</dbReference>
<keyword evidence="5 10" id="KW-0378">Hydrolase</keyword>
<dbReference type="GO" id="GO:0000423">
    <property type="term" value="P:mitophagy"/>
    <property type="evidence" value="ECO:0007669"/>
    <property type="project" value="TreeGrafter"/>
</dbReference>
<reference evidence="14" key="1">
    <citation type="journal article" date="2018" name="Nat. Microbiol.">
        <title>Leveraging single-cell genomics to expand the fungal tree of life.</title>
        <authorList>
            <person name="Ahrendt S.R."/>
            <person name="Quandt C.A."/>
            <person name="Ciobanu D."/>
            <person name="Clum A."/>
            <person name="Salamov A."/>
            <person name="Andreopoulos B."/>
            <person name="Cheng J.F."/>
            <person name="Woyke T."/>
            <person name="Pelin A."/>
            <person name="Henrissat B."/>
            <person name="Reynolds N.K."/>
            <person name="Benny G.L."/>
            <person name="Smith M.E."/>
            <person name="James T.Y."/>
            <person name="Grigoriev I.V."/>
        </authorList>
    </citation>
    <scope>NUCLEOTIDE SEQUENCE [LARGE SCALE GENOMIC DNA]</scope>
</reference>
<dbReference type="GO" id="GO:0015031">
    <property type="term" value="P:protein transport"/>
    <property type="evidence" value="ECO:0007669"/>
    <property type="project" value="UniProtKB-KW"/>
</dbReference>
<comment type="similarity">
    <text evidence="1 10">Belongs to the peptidase C54 family.</text>
</comment>
<evidence type="ECO:0000256" key="4">
    <source>
        <dbReference type="ARBA" id="ARBA00022670"/>
    </source>
</evidence>
<keyword evidence="2" id="KW-0813">Transport</keyword>